<evidence type="ECO:0000313" key="3">
    <source>
        <dbReference type="Proteomes" id="UP000326198"/>
    </source>
</evidence>
<proteinExistence type="predicted"/>
<keyword evidence="1" id="KW-0472">Membrane</keyword>
<evidence type="ECO:0000313" key="2">
    <source>
        <dbReference type="EMBL" id="KAE8373021.1"/>
    </source>
</evidence>
<keyword evidence="1" id="KW-0812">Transmembrane</keyword>
<sequence>MEQPVSGLVPSVSFTSSKQKRAVGGNRSFWGLISRNLLTSVQAFFCLVLFLFFFPFSFFF</sequence>
<evidence type="ECO:0000256" key="1">
    <source>
        <dbReference type="SAM" id="Phobius"/>
    </source>
</evidence>
<feature type="transmembrane region" description="Helical" evidence="1">
    <location>
        <begin position="37"/>
        <end position="59"/>
    </location>
</feature>
<dbReference type="EMBL" id="ML736331">
    <property type="protein sequence ID" value="KAE8373021.1"/>
    <property type="molecule type" value="Genomic_DNA"/>
</dbReference>
<keyword evidence="3" id="KW-1185">Reference proteome</keyword>
<dbReference type="AlphaFoldDB" id="A0A5N7AT48"/>
<organism evidence="2 3">
    <name type="scientific">Aspergillus bertholletiae</name>
    <dbReference type="NCBI Taxonomy" id="1226010"/>
    <lineage>
        <taxon>Eukaryota</taxon>
        <taxon>Fungi</taxon>
        <taxon>Dikarya</taxon>
        <taxon>Ascomycota</taxon>
        <taxon>Pezizomycotina</taxon>
        <taxon>Eurotiomycetes</taxon>
        <taxon>Eurotiomycetidae</taxon>
        <taxon>Eurotiales</taxon>
        <taxon>Aspergillaceae</taxon>
        <taxon>Aspergillus</taxon>
        <taxon>Aspergillus subgen. Circumdati</taxon>
    </lineage>
</organism>
<gene>
    <name evidence="2" type="ORF">BDV26DRAFT_272947</name>
</gene>
<accession>A0A5N7AT48</accession>
<keyword evidence="1" id="KW-1133">Transmembrane helix</keyword>
<dbReference type="Proteomes" id="UP000326198">
    <property type="component" value="Unassembled WGS sequence"/>
</dbReference>
<name>A0A5N7AT48_9EURO</name>
<protein>
    <submittedName>
        <fullName evidence="2">Uncharacterized protein</fullName>
    </submittedName>
</protein>
<reference evidence="2 3" key="1">
    <citation type="submission" date="2019-04" db="EMBL/GenBank/DDBJ databases">
        <title>Friends and foes A comparative genomics studyof 23 Aspergillus species from section Flavi.</title>
        <authorList>
            <consortium name="DOE Joint Genome Institute"/>
            <person name="Kjaerbolling I."/>
            <person name="Vesth T."/>
            <person name="Frisvad J.C."/>
            <person name="Nybo J.L."/>
            <person name="Theobald S."/>
            <person name="Kildgaard S."/>
            <person name="Isbrandt T."/>
            <person name="Kuo A."/>
            <person name="Sato A."/>
            <person name="Lyhne E.K."/>
            <person name="Kogle M.E."/>
            <person name="Wiebenga A."/>
            <person name="Kun R.S."/>
            <person name="Lubbers R.J."/>
            <person name="Makela M.R."/>
            <person name="Barry K."/>
            <person name="Chovatia M."/>
            <person name="Clum A."/>
            <person name="Daum C."/>
            <person name="Haridas S."/>
            <person name="He G."/>
            <person name="LaButti K."/>
            <person name="Lipzen A."/>
            <person name="Mondo S."/>
            <person name="Riley R."/>
            <person name="Salamov A."/>
            <person name="Simmons B.A."/>
            <person name="Magnuson J.K."/>
            <person name="Henrissat B."/>
            <person name="Mortensen U.H."/>
            <person name="Larsen T.O."/>
            <person name="Devries R.P."/>
            <person name="Grigoriev I.V."/>
            <person name="Machida M."/>
            <person name="Baker S.E."/>
            <person name="Andersen M.R."/>
        </authorList>
    </citation>
    <scope>NUCLEOTIDE SEQUENCE [LARGE SCALE GENOMIC DNA]</scope>
    <source>
        <strain evidence="2 3">IBT 29228</strain>
    </source>
</reference>